<dbReference type="GO" id="GO:0002758">
    <property type="term" value="P:innate immune response-activating signaling pathway"/>
    <property type="evidence" value="ECO:0007669"/>
    <property type="project" value="UniProtKB-ARBA"/>
</dbReference>
<dbReference type="InterPro" id="IPR027417">
    <property type="entry name" value="P-loop_NTPase"/>
</dbReference>
<keyword evidence="1" id="KW-0677">Repeat</keyword>
<dbReference type="PROSITE" id="PS51450">
    <property type="entry name" value="LRR"/>
    <property type="match status" value="1"/>
</dbReference>
<dbReference type="InterPro" id="IPR042197">
    <property type="entry name" value="Apaf_helical"/>
</dbReference>
<dbReference type="InterPro" id="IPR058922">
    <property type="entry name" value="WHD_DRP"/>
</dbReference>
<gene>
    <name evidence="6" type="primary">RPPL1</name>
    <name evidence="6" type="ORF">QJS10_CPB21g01719</name>
</gene>
<dbReference type="SUPFAM" id="SSF52058">
    <property type="entry name" value="L domain-like"/>
    <property type="match status" value="1"/>
</dbReference>
<dbReference type="InterPro" id="IPR055414">
    <property type="entry name" value="LRR_R13L4/SHOC2-like"/>
</dbReference>
<dbReference type="InterPro" id="IPR002182">
    <property type="entry name" value="NB-ARC"/>
</dbReference>
<dbReference type="Pfam" id="PF23559">
    <property type="entry name" value="WHD_DRP"/>
    <property type="match status" value="1"/>
</dbReference>
<evidence type="ECO:0000256" key="2">
    <source>
        <dbReference type="ARBA" id="ARBA00022821"/>
    </source>
</evidence>
<evidence type="ECO:0000256" key="1">
    <source>
        <dbReference type="ARBA" id="ARBA00022737"/>
    </source>
</evidence>
<dbReference type="PANTHER" id="PTHR23155:SF1211">
    <property type="entry name" value="OS09G0313500 PROTEIN"/>
    <property type="match status" value="1"/>
</dbReference>
<feature type="domain" description="Disease resistance R13L4/SHOC-2-like LRR" evidence="5">
    <location>
        <begin position="276"/>
        <end position="574"/>
    </location>
</feature>
<evidence type="ECO:0000259" key="5">
    <source>
        <dbReference type="Pfam" id="PF23598"/>
    </source>
</evidence>
<dbReference type="InterPro" id="IPR036388">
    <property type="entry name" value="WH-like_DNA-bd_sf"/>
</dbReference>
<evidence type="ECO:0000313" key="6">
    <source>
        <dbReference type="EMBL" id="KAK1283714.1"/>
    </source>
</evidence>
<reference evidence="6" key="1">
    <citation type="journal article" date="2023" name="Nat. Commun.">
        <title>Diploid and tetraploid genomes of Acorus and the evolution of monocots.</title>
        <authorList>
            <person name="Ma L."/>
            <person name="Liu K.W."/>
            <person name="Li Z."/>
            <person name="Hsiao Y.Y."/>
            <person name="Qi Y."/>
            <person name="Fu T."/>
            <person name="Tang G.D."/>
            <person name="Zhang D."/>
            <person name="Sun W.H."/>
            <person name="Liu D.K."/>
            <person name="Li Y."/>
            <person name="Chen G.Z."/>
            <person name="Liu X.D."/>
            <person name="Liao X.Y."/>
            <person name="Jiang Y.T."/>
            <person name="Yu X."/>
            <person name="Hao Y."/>
            <person name="Huang J."/>
            <person name="Zhao X.W."/>
            <person name="Ke S."/>
            <person name="Chen Y.Y."/>
            <person name="Wu W.L."/>
            <person name="Hsu J.L."/>
            <person name="Lin Y.F."/>
            <person name="Huang M.D."/>
            <person name="Li C.Y."/>
            <person name="Huang L."/>
            <person name="Wang Z.W."/>
            <person name="Zhao X."/>
            <person name="Zhong W.Y."/>
            <person name="Peng D.H."/>
            <person name="Ahmad S."/>
            <person name="Lan S."/>
            <person name="Zhang J.S."/>
            <person name="Tsai W.C."/>
            <person name="Van de Peer Y."/>
            <person name="Liu Z.J."/>
        </authorList>
    </citation>
    <scope>NUCLEOTIDE SEQUENCE</scope>
    <source>
        <strain evidence="6">CP</strain>
    </source>
</reference>
<dbReference type="GO" id="GO:0043531">
    <property type="term" value="F:ADP binding"/>
    <property type="evidence" value="ECO:0007669"/>
    <property type="project" value="InterPro"/>
</dbReference>
<dbReference type="GO" id="GO:0009626">
    <property type="term" value="P:plant-type hypersensitive response"/>
    <property type="evidence" value="ECO:0007669"/>
    <property type="project" value="UniProtKB-ARBA"/>
</dbReference>
<dbReference type="PANTHER" id="PTHR23155">
    <property type="entry name" value="DISEASE RESISTANCE PROTEIN RP"/>
    <property type="match status" value="1"/>
</dbReference>
<dbReference type="Pfam" id="PF23598">
    <property type="entry name" value="LRR_14"/>
    <property type="match status" value="1"/>
</dbReference>
<organism evidence="6 7">
    <name type="scientific">Acorus calamus</name>
    <name type="common">Sweet flag</name>
    <dbReference type="NCBI Taxonomy" id="4465"/>
    <lineage>
        <taxon>Eukaryota</taxon>
        <taxon>Viridiplantae</taxon>
        <taxon>Streptophyta</taxon>
        <taxon>Embryophyta</taxon>
        <taxon>Tracheophyta</taxon>
        <taxon>Spermatophyta</taxon>
        <taxon>Magnoliopsida</taxon>
        <taxon>Liliopsida</taxon>
        <taxon>Acoraceae</taxon>
        <taxon>Acorus</taxon>
    </lineage>
</organism>
<feature type="domain" description="Disease resistance protein winged helix" evidence="4">
    <location>
        <begin position="165"/>
        <end position="236"/>
    </location>
</feature>
<keyword evidence="2" id="KW-0611">Plant defense</keyword>
<evidence type="ECO:0000259" key="3">
    <source>
        <dbReference type="Pfam" id="PF00931"/>
    </source>
</evidence>
<dbReference type="Proteomes" id="UP001180020">
    <property type="component" value="Unassembled WGS sequence"/>
</dbReference>
<dbReference type="Gene3D" id="1.10.8.430">
    <property type="entry name" value="Helical domain of apoptotic protease-activating factors"/>
    <property type="match status" value="1"/>
</dbReference>
<feature type="domain" description="NB-ARC" evidence="3">
    <location>
        <begin position="2"/>
        <end position="79"/>
    </location>
</feature>
<dbReference type="Pfam" id="PF00931">
    <property type="entry name" value="NB-ARC"/>
    <property type="match status" value="1"/>
</dbReference>
<name>A0AAV9C5V9_ACOCL</name>
<dbReference type="InterPro" id="IPR001611">
    <property type="entry name" value="Leu-rich_rpt"/>
</dbReference>
<reference evidence="6" key="2">
    <citation type="submission" date="2023-06" db="EMBL/GenBank/DDBJ databases">
        <authorList>
            <person name="Ma L."/>
            <person name="Liu K.-W."/>
            <person name="Li Z."/>
            <person name="Hsiao Y.-Y."/>
            <person name="Qi Y."/>
            <person name="Fu T."/>
            <person name="Tang G."/>
            <person name="Zhang D."/>
            <person name="Sun W.-H."/>
            <person name="Liu D.-K."/>
            <person name="Li Y."/>
            <person name="Chen G.-Z."/>
            <person name="Liu X.-D."/>
            <person name="Liao X.-Y."/>
            <person name="Jiang Y.-T."/>
            <person name="Yu X."/>
            <person name="Hao Y."/>
            <person name="Huang J."/>
            <person name="Zhao X.-W."/>
            <person name="Ke S."/>
            <person name="Chen Y.-Y."/>
            <person name="Wu W.-L."/>
            <person name="Hsu J.-L."/>
            <person name="Lin Y.-F."/>
            <person name="Huang M.-D."/>
            <person name="Li C.-Y."/>
            <person name="Huang L."/>
            <person name="Wang Z.-W."/>
            <person name="Zhao X."/>
            <person name="Zhong W.-Y."/>
            <person name="Peng D.-H."/>
            <person name="Ahmad S."/>
            <person name="Lan S."/>
            <person name="Zhang J.-S."/>
            <person name="Tsai W.-C."/>
            <person name="Van De Peer Y."/>
            <person name="Liu Z.-J."/>
        </authorList>
    </citation>
    <scope>NUCLEOTIDE SEQUENCE</scope>
    <source>
        <strain evidence="6">CP</strain>
        <tissue evidence="6">Leaves</tissue>
    </source>
</reference>
<dbReference type="EMBL" id="JAUJYO010000021">
    <property type="protein sequence ID" value="KAK1283714.1"/>
    <property type="molecule type" value="Genomic_DNA"/>
</dbReference>
<keyword evidence="7" id="KW-1185">Reference proteome</keyword>
<evidence type="ECO:0000259" key="4">
    <source>
        <dbReference type="Pfam" id="PF23559"/>
    </source>
</evidence>
<accession>A0AAV9C5V9</accession>
<proteinExistence type="predicted"/>
<sequence length="789" mass="90056">MKEVLSGNRFLLILDDLWSDEAWKDCLRVPFDGFTADSRVLITTRNGEIAAQMGAAHTHEMKVLSDDDAWSVLCKAINQGGDTREIDQSVEEVGKKIIEKCKGLPLAIKVIGGVLKGKERTKTAWEFVLSSDIWSNPSSQIMPVLQLSYIELPPYLKPCFLYCSLFSEDYEISRTKLIRMWIAEGFVKADGELSMEDQAEMYHQELVARSLLQFVNYNSFEMDTECKMHDLVRDMAISLTRGFHSLPQDSKGASLKPRRLSISRAEQFKELKEIPLRSLLFFCDSATGIAQELFVKLKYLRVLNLSRSSIDRLPNSIGKLAQLRYLDLSYTGITELPDSLCNLQYLQTLLLQGCYRLTKLPTDLRRLQALRHLITEYFVMPAGIGQLIHLQTLEKFKIDNHHHNDGGEGPHDDGGCNINELGPLSQLRYLGIRDLHYVRSGAEAKKAAMQDKTHLRKLRLMWSGWQERLPDERMTRLEEVFEELWPPSSIEVLQVDGFPGPEIPRRMTSLENLIHLNISHVRYLQRLPSLGLLPQLKQLSITYNEDIKKIGSEFVFGGGRRRGAFPKLEGIYFQRMDGWEEWRDGMEEEEEGEEEERSGIIIIGDGEGGVVPVDIHQQPILPLLTSLRIYECPNLRSLPLSLLRHATNLTRLILYEVAVKDIGGLVHVRELELSCCNKLESLWKLSALESLNVESCPSLKDMTNLGVASLTRITFICHEENRNIEALKGVNVSDETRLVIRGSIELIRKCIPNGPYWPTIQRFPHVHAIAYDDDYFFSYTKSTSEFRTA</sequence>
<dbReference type="Gene3D" id="3.80.10.10">
    <property type="entry name" value="Ribonuclease Inhibitor"/>
    <property type="match status" value="2"/>
</dbReference>
<dbReference type="Gene3D" id="3.40.50.300">
    <property type="entry name" value="P-loop containing nucleotide triphosphate hydrolases"/>
    <property type="match status" value="1"/>
</dbReference>
<dbReference type="FunFam" id="1.10.10.10:FF:000322">
    <property type="entry name" value="Probable disease resistance protein At1g63360"/>
    <property type="match status" value="1"/>
</dbReference>
<dbReference type="PRINTS" id="PR00364">
    <property type="entry name" value="DISEASERSIST"/>
</dbReference>
<protein>
    <submittedName>
        <fullName evidence="6">Disease resistance RPP13-like protein 1</fullName>
    </submittedName>
</protein>
<dbReference type="Gene3D" id="1.10.10.10">
    <property type="entry name" value="Winged helix-like DNA-binding domain superfamily/Winged helix DNA-binding domain"/>
    <property type="match status" value="1"/>
</dbReference>
<comment type="caution">
    <text evidence="6">The sequence shown here is derived from an EMBL/GenBank/DDBJ whole genome shotgun (WGS) entry which is preliminary data.</text>
</comment>
<dbReference type="InterPro" id="IPR044974">
    <property type="entry name" value="Disease_R_plants"/>
</dbReference>
<dbReference type="GO" id="GO:0042742">
    <property type="term" value="P:defense response to bacterium"/>
    <property type="evidence" value="ECO:0007669"/>
    <property type="project" value="UniProtKB-ARBA"/>
</dbReference>
<dbReference type="InterPro" id="IPR032675">
    <property type="entry name" value="LRR_dom_sf"/>
</dbReference>
<dbReference type="AlphaFoldDB" id="A0AAV9C5V9"/>
<dbReference type="SUPFAM" id="SSF52540">
    <property type="entry name" value="P-loop containing nucleoside triphosphate hydrolases"/>
    <property type="match status" value="1"/>
</dbReference>
<evidence type="ECO:0000313" key="7">
    <source>
        <dbReference type="Proteomes" id="UP001180020"/>
    </source>
</evidence>